<proteinExistence type="predicted"/>
<keyword evidence="1" id="KW-0472">Membrane</keyword>
<dbReference type="HOGENOM" id="CLU_1249999_0_0_11"/>
<feature type="transmembrane region" description="Helical" evidence="1">
    <location>
        <begin position="200"/>
        <end position="220"/>
    </location>
</feature>
<gene>
    <name evidence="2" type="ordered locus">Snas_0158</name>
</gene>
<organism evidence="2 3">
    <name type="scientific">Stackebrandtia nassauensis (strain DSM 44728 / CIP 108903 / NRRL B-16338 / NBRC 102104 / LLR-40K-21)</name>
    <dbReference type="NCBI Taxonomy" id="446470"/>
    <lineage>
        <taxon>Bacteria</taxon>
        <taxon>Bacillati</taxon>
        <taxon>Actinomycetota</taxon>
        <taxon>Actinomycetes</taxon>
        <taxon>Glycomycetales</taxon>
        <taxon>Glycomycetaceae</taxon>
        <taxon>Stackebrandtia</taxon>
    </lineage>
</organism>
<keyword evidence="3" id="KW-1185">Reference proteome</keyword>
<dbReference type="eggNOG" id="ENOG502ZEXS">
    <property type="taxonomic scope" value="Bacteria"/>
</dbReference>
<evidence type="ECO:0000313" key="3">
    <source>
        <dbReference type="Proteomes" id="UP000000844"/>
    </source>
</evidence>
<dbReference type="RefSeq" id="WP_013015449.1">
    <property type="nucleotide sequence ID" value="NC_013947.1"/>
</dbReference>
<sequence>MTRPGSGYDEYLTALRDLDNVRAAQDQASAVQRDQRTGIDTTVERLWQRLSDQRDQLNRLAVDCGLPAVPTQPTPTPPPADPQAELTIAVTDVDSADTGYADAHYLAHRPKFLPRWRADDRNGLIYGLYALLSLFAQVGVLASAAGTESLGDMIVEVLTCVALPLPAWAAGWLTIGVVSRPVLGEGTLGPNGKLVRNPRLGAVICFSTLVVSCALGNIYLN</sequence>
<feature type="transmembrane region" description="Helical" evidence="1">
    <location>
        <begin position="153"/>
        <end position="179"/>
    </location>
</feature>
<dbReference type="Proteomes" id="UP000000844">
    <property type="component" value="Chromosome"/>
</dbReference>
<dbReference type="OrthoDB" id="5190763at2"/>
<dbReference type="STRING" id="446470.Snas_0158"/>
<dbReference type="AlphaFoldDB" id="D3Q1N0"/>
<reference evidence="2 3" key="1">
    <citation type="journal article" date="2009" name="Stand. Genomic Sci.">
        <title>Complete genome sequence of Stackebrandtia nassauensis type strain (LLR-40K-21).</title>
        <authorList>
            <person name="Munk C."/>
            <person name="Lapidus A."/>
            <person name="Copeland A."/>
            <person name="Jando M."/>
            <person name="Mayilraj S."/>
            <person name="Glavina Del Rio T."/>
            <person name="Nolan M."/>
            <person name="Chen F."/>
            <person name="Lucas S."/>
            <person name="Tice H."/>
            <person name="Cheng J.F."/>
            <person name="Han C."/>
            <person name="Detter J.C."/>
            <person name="Bruce D."/>
            <person name="Goodwin L."/>
            <person name="Chain P."/>
            <person name="Pitluck S."/>
            <person name="Goker M."/>
            <person name="Ovchinikova G."/>
            <person name="Pati A."/>
            <person name="Ivanova N."/>
            <person name="Mavromatis K."/>
            <person name="Chen A."/>
            <person name="Palaniappan K."/>
            <person name="Land M."/>
            <person name="Hauser L."/>
            <person name="Chang Y.J."/>
            <person name="Jeffries C.D."/>
            <person name="Bristow J."/>
            <person name="Eisen J.A."/>
            <person name="Markowitz V."/>
            <person name="Hugenholtz P."/>
            <person name="Kyrpides N.C."/>
            <person name="Klenk H.P."/>
        </authorList>
    </citation>
    <scope>NUCLEOTIDE SEQUENCE [LARGE SCALE GENOMIC DNA]</scope>
    <source>
        <strain evidence="3">DSM 44728 / CIP 108903 / NRRL B-16338 / NBRC 102104 / LLR-40K-21</strain>
    </source>
</reference>
<dbReference type="EMBL" id="CP001778">
    <property type="protein sequence ID" value="ADD39878.1"/>
    <property type="molecule type" value="Genomic_DNA"/>
</dbReference>
<accession>D3Q1N0</accession>
<keyword evidence="1" id="KW-1133">Transmembrane helix</keyword>
<feature type="transmembrane region" description="Helical" evidence="1">
    <location>
        <begin position="124"/>
        <end position="147"/>
    </location>
</feature>
<dbReference type="KEGG" id="sna:Snas_0158"/>
<evidence type="ECO:0000313" key="2">
    <source>
        <dbReference type="EMBL" id="ADD39878.1"/>
    </source>
</evidence>
<name>D3Q1N0_STANL</name>
<keyword evidence="1" id="KW-0812">Transmembrane</keyword>
<evidence type="ECO:0000256" key="1">
    <source>
        <dbReference type="SAM" id="Phobius"/>
    </source>
</evidence>
<protein>
    <submittedName>
        <fullName evidence="2">Uncharacterized protein</fullName>
    </submittedName>
</protein>